<dbReference type="GO" id="GO:0032217">
    <property type="term" value="F:riboflavin transmembrane transporter activity"/>
    <property type="evidence" value="ECO:0007669"/>
    <property type="project" value="UniProtKB-UniRule"/>
</dbReference>
<keyword evidence="5 9" id="KW-0812">Transmembrane</keyword>
<evidence type="ECO:0000256" key="8">
    <source>
        <dbReference type="PIRNR" id="PIRNR037778"/>
    </source>
</evidence>
<evidence type="ECO:0000256" key="5">
    <source>
        <dbReference type="ARBA" id="ARBA00022692"/>
    </source>
</evidence>
<feature type="transmembrane region" description="Helical" evidence="9">
    <location>
        <begin position="12"/>
        <end position="31"/>
    </location>
</feature>
<evidence type="ECO:0000313" key="11">
    <source>
        <dbReference type="Proteomes" id="UP000238205"/>
    </source>
</evidence>
<proteinExistence type="inferred from homology"/>
<evidence type="ECO:0000256" key="6">
    <source>
        <dbReference type="ARBA" id="ARBA00022989"/>
    </source>
</evidence>
<keyword evidence="4 8" id="KW-1003">Cell membrane</keyword>
<sequence length="203" mass="22221">MTSNKTKKLVGIAMLASLAWVISMISFPVLPGSPFLKIDFSDLAVLFGMYIYGPLAGVAIAFIRSLLSYAQKGGEMGFPIGDTAAFIATLSYTLPLYLYVSKRGLDVKNKIAATAIASTSLTVMMSLANWLFIAPAYIAVMGFSVGPMRTYLLLAIIPFNYIKGILVSIVFFVAFAKLKTWLDKTRKKQNRKKNTNYAVTNSN</sequence>
<dbReference type="PIRSF" id="PIRSF037778">
    <property type="entry name" value="UCP037778_transp_RibU"/>
    <property type="match status" value="1"/>
</dbReference>
<feature type="transmembrane region" description="Helical" evidence="9">
    <location>
        <begin position="112"/>
        <end position="139"/>
    </location>
</feature>
<gene>
    <name evidence="10" type="ORF">CLV38_12615</name>
</gene>
<dbReference type="InterPro" id="IPR025720">
    <property type="entry name" value="RibU"/>
</dbReference>
<dbReference type="Pfam" id="PF12822">
    <property type="entry name" value="ECF_trnsprt"/>
    <property type="match status" value="1"/>
</dbReference>
<evidence type="ECO:0000256" key="7">
    <source>
        <dbReference type="ARBA" id="ARBA00023136"/>
    </source>
</evidence>
<evidence type="ECO:0000256" key="2">
    <source>
        <dbReference type="ARBA" id="ARBA00005540"/>
    </source>
</evidence>
<evidence type="ECO:0000256" key="4">
    <source>
        <dbReference type="ARBA" id="ARBA00022475"/>
    </source>
</evidence>
<keyword evidence="6 9" id="KW-1133">Transmembrane helix</keyword>
<keyword evidence="3 8" id="KW-0813">Transport</keyword>
<reference evidence="10 11" key="1">
    <citation type="submission" date="2018-03" db="EMBL/GenBank/DDBJ databases">
        <title>Genomic Encyclopedia of Archaeal and Bacterial Type Strains, Phase II (KMG-II): from individual species to whole genera.</title>
        <authorList>
            <person name="Goeker M."/>
        </authorList>
    </citation>
    <scope>NUCLEOTIDE SEQUENCE [LARGE SCALE GENOMIC DNA]</scope>
    <source>
        <strain evidence="10 11">DSM 13175</strain>
    </source>
</reference>
<dbReference type="InterPro" id="IPR024529">
    <property type="entry name" value="ECF_trnsprt_substrate-spec"/>
</dbReference>
<comment type="caution">
    <text evidence="10">The sequence shown here is derived from an EMBL/GenBank/DDBJ whole genome shotgun (WGS) entry which is preliminary data.</text>
</comment>
<dbReference type="Proteomes" id="UP000238205">
    <property type="component" value="Unassembled WGS sequence"/>
</dbReference>
<feature type="transmembrane region" description="Helical" evidence="9">
    <location>
        <begin position="151"/>
        <end position="178"/>
    </location>
</feature>
<evidence type="ECO:0000256" key="1">
    <source>
        <dbReference type="ARBA" id="ARBA00004651"/>
    </source>
</evidence>
<dbReference type="Gene3D" id="1.10.1760.20">
    <property type="match status" value="1"/>
</dbReference>
<feature type="transmembrane region" description="Helical" evidence="9">
    <location>
        <begin position="43"/>
        <end position="63"/>
    </location>
</feature>
<dbReference type="PANTHER" id="PTHR38438:SF1">
    <property type="entry name" value="RIBOFLAVIN TRANSPORTER RIBU"/>
    <property type="match status" value="1"/>
</dbReference>
<organism evidence="10 11">
    <name type="scientific">Alkalibacterium olivapovliticus</name>
    <dbReference type="NCBI Taxonomy" id="99907"/>
    <lineage>
        <taxon>Bacteria</taxon>
        <taxon>Bacillati</taxon>
        <taxon>Bacillota</taxon>
        <taxon>Bacilli</taxon>
        <taxon>Lactobacillales</taxon>
        <taxon>Carnobacteriaceae</taxon>
        <taxon>Alkalibacterium</taxon>
    </lineage>
</organism>
<evidence type="ECO:0000256" key="9">
    <source>
        <dbReference type="SAM" id="Phobius"/>
    </source>
</evidence>
<accession>A0A2T0W0V8</accession>
<dbReference type="RefSeq" id="WP_106195477.1">
    <property type="nucleotide sequence ID" value="NZ_PVTO01000026.1"/>
</dbReference>
<dbReference type="AlphaFoldDB" id="A0A2T0W0V8"/>
<name>A0A2T0W0V8_9LACT</name>
<comment type="function">
    <text evidence="8">Probably a riboflavin-binding protein that interacts with the energy-coupling factor (ECF) ABC-transporter complex.</text>
</comment>
<evidence type="ECO:0000313" key="10">
    <source>
        <dbReference type="EMBL" id="PRY78423.1"/>
    </source>
</evidence>
<dbReference type="PANTHER" id="PTHR38438">
    <property type="entry name" value="RIBOFLAVIN TRANSPORTER RIBU"/>
    <property type="match status" value="1"/>
</dbReference>
<feature type="transmembrane region" description="Helical" evidence="9">
    <location>
        <begin position="83"/>
        <end position="100"/>
    </location>
</feature>
<dbReference type="OrthoDB" id="9809216at2"/>
<dbReference type="EMBL" id="PVTO01000026">
    <property type="protein sequence ID" value="PRY78423.1"/>
    <property type="molecule type" value="Genomic_DNA"/>
</dbReference>
<protein>
    <recommendedName>
        <fullName evidence="8">Riboflavin transporter</fullName>
    </recommendedName>
</protein>
<keyword evidence="11" id="KW-1185">Reference proteome</keyword>
<comment type="similarity">
    <text evidence="2 8">Belongs to the prokaryotic riboflavin transporter (P-RFT) (TC 2.A.87) family.</text>
</comment>
<dbReference type="GO" id="GO:0005886">
    <property type="term" value="C:plasma membrane"/>
    <property type="evidence" value="ECO:0007669"/>
    <property type="project" value="UniProtKB-SubCell"/>
</dbReference>
<keyword evidence="7 8" id="KW-0472">Membrane</keyword>
<comment type="subcellular location">
    <subcellularLocation>
        <location evidence="1">Cell membrane</location>
        <topology evidence="1">Multi-pass membrane protein</topology>
    </subcellularLocation>
</comment>
<evidence type="ECO:0000256" key="3">
    <source>
        <dbReference type="ARBA" id="ARBA00022448"/>
    </source>
</evidence>